<dbReference type="InterPro" id="IPR050445">
    <property type="entry name" value="Bact_polysacc_biosynth/exp"/>
</dbReference>
<comment type="catalytic activity">
    <reaction evidence="8">
        <text>L-tyrosyl-[protein] + ATP = O-phospho-L-tyrosyl-[protein] + ADP + H(+)</text>
        <dbReference type="Rhea" id="RHEA:10596"/>
        <dbReference type="Rhea" id="RHEA-COMP:10136"/>
        <dbReference type="Rhea" id="RHEA-COMP:20101"/>
        <dbReference type="ChEBI" id="CHEBI:15378"/>
        <dbReference type="ChEBI" id="CHEBI:30616"/>
        <dbReference type="ChEBI" id="CHEBI:46858"/>
        <dbReference type="ChEBI" id="CHEBI:61978"/>
        <dbReference type="ChEBI" id="CHEBI:456216"/>
        <dbReference type="EC" id="2.7.10.2"/>
    </reaction>
</comment>
<dbReference type="InterPro" id="IPR027417">
    <property type="entry name" value="P-loop_NTPase"/>
</dbReference>
<evidence type="ECO:0000313" key="10">
    <source>
        <dbReference type="EMBL" id="RGD73132.1"/>
    </source>
</evidence>
<dbReference type="EC" id="2.7.10.2" evidence="2"/>
<dbReference type="CDD" id="cd05387">
    <property type="entry name" value="BY-kinase"/>
    <property type="match status" value="1"/>
</dbReference>
<name>A0A3E3DV44_9FIRM</name>
<reference evidence="10 11" key="1">
    <citation type="submission" date="2018-08" db="EMBL/GenBank/DDBJ databases">
        <title>A genome reference for cultivated species of the human gut microbiota.</title>
        <authorList>
            <person name="Zou Y."/>
            <person name="Xue W."/>
            <person name="Luo G."/>
        </authorList>
    </citation>
    <scope>NUCLEOTIDE SEQUENCE [LARGE SCALE GENOMIC DNA]</scope>
    <source>
        <strain evidence="10 11">TF08-11</strain>
    </source>
</reference>
<keyword evidence="6" id="KW-0067">ATP-binding</keyword>
<evidence type="ECO:0000256" key="4">
    <source>
        <dbReference type="ARBA" id="ARBA00022741"/>
    </source>
</evidence>
<accession>A0A3E3DV44</accession>
<dbReference type="NCBIfam" id="TIGR01007">
    <property type="entry name" value="eps_fam"/>
    <property type="match status" value="1"/>
</dbReference>
<gene>
    <name evidence="10" type="ORF">DXC78_11660</name>
</gene>
<comment type="caution">
    <text evidence="10">The sequence shown here is derived from an EMBL/GenBank/DDBJ whole genome shotgun (WGS) entry which is preliminary data.</text>
</comment>
<evidence type="ECO:0000259" key="9">
    <source>
        <dbReference type="Pfam" id="PF13614"/>
    </source>
</evidence>
<keyword evidence="7" id="KW-0829">Tyrosine-protein kinase</keyword>
<feature type="domain" description="AAA" evidence="9">
    <location>
        <begin position="42"/>
        <end position="190"/>
    </location>
</feature>
<keyword evidence="5 10" id="KW-0418">Kinase</keyword>
<dbReference type="PANTHER" id="PTHR32309:SF13">
    <property type="entry name" value="FERRIC ENTEROBACTIN TRANSPORT PROTEIN FEPE"/>
    <property type="match status" value="1"/>
</dbReference>
<dbReference type="STRING" id="1123313.GCA_000420345_00933"/>
<dbReference type="InterPro" id="IPR025669">
    <property type="entry name" value="AAA_dom"/>
</dbReference>
<dbReference type="GO" id="GO:0005524">
    <property type="term" value="F:ATP binding"/>
    <property type="evidence" value="ECO:0007669"/>
    <property type="project" value="UniProtKB-KW"/>
</dbReference>
<evidence type="ECO:0000256" key="3">
    <source>
        <dbReference type="ARBA" id="ARBA00022679"/>
    </source>
</evidence>
<evidence type="ECO:0000256" key="6">
    <source>
        <dbReference type="ARBA" id="ARBA00022840"/>
    </source>
</evidence>
<dbReference type="GO" id="GO:0005886">
    <property type="term" value="C:plasma membrane"/>
    <property type="evidence" value="ECO:0007669"/>
    <property type="project" value="TreeGrafter"/>
</dbReference>
<keyword evidence="3" id="KW-0808">Transferase</keyword>
<evidence type="ECO:0000256" key="5">
    <source>
        <dbReference type="ARBA" id="ARBA00022777"/>
    </source>
</evidence>
<dbReference type="SUPFAM" id="SSF52540">
    <property type="entry name" value="P-loop containing nucleoside triphosphate hydrolases"/>
    <property type="match status" value="1"/>
</dbReference>
<dbReference type="Gene3D" id="3.40.50.300">
    <property type="entry name" value="P-loop containing nucleotide triphosphate hydrolases"/>
    <property type="match status" value="1"/>
</dbReference>
<protein>
    <recommendedName>
        <fullName evidence="2">non-specific protein-tyrosine kinase</fullName>
        <ecNumber evidence="2">2.7.10.2</ecNumber>
    </recommendedName>
</protein>
<evidence type="ECO:0000256" key="8">
    <source>
        <dbReference type="ARBA" id="ARBA00051245"/>
    </source>
</evidence>
<sequence length="230" mass="25931">MERKGIDMKKNTPKKSKQFDELEVYRHLRTNIEYSSVDTKVQVVNITSSNPGEGKTTTSSNLAIVSANQFSKVLLVDCDMRKPQIHKKFNISNRFGLSNVLAQEDLNIPDTFFQKFKDKKGEGVLYVLPAGIKVPNPLELLSSDKFKEFLAYMRQRFDFIILDCPPVLSVSDAIPVSCVSDGTIFVVSAQDTDKKMARTALTQIQRNGAHVIGTVLSKADRTTESYYNYY</sequence>
<organism evidence="10 11">
    <name type="scientific">Faecalicoccus pleomorphus</name>
    <dbReference type="NCBI Taxonomy" id="1323"/>
    <lineage>
        <taxon>Bacteria</taxon>
        <taxon>Bacillati</taxon>
        <taxon>Bacillota</taxon>
        <taxon>Erysipelotrichia</taxon>
        <taxon>Erysipelotrichales</taxon>
        <taxon>Erysipelotrichaceae</taxon>
        <taxon>Faecalicoccus</taxon>
    </lineage>
</organism>
<dbReference type="Pfam" id="PF13614">
    <property type="entry name" value="AAA_31"/>
    <property type="match status" value="1"/>
</dbReference>
<evidence type="ECO:0000256" key="2">
    <source>
        <dbReference type="ARBA" id="ARBA00011903"/>
    </source>
</evidence>
<dbReference type="Proteomes" id="UP000260721">
    <property type="component" value="Unassembled WGS sequence"/>
</dbReference>
<dbReference type="InterPro" id="IPR005702">
    <property type="entry name" value="Wzc-like_C"/>
</dbReference>
<evidence type="ECO:0000256" key="7">
    <source>
        <dbReference type="ARBA" id="ARBA00023137"/>
    </source>
</evidence>
<dbReference type="EMBL" id="QUSK01000034">
    <property type="protein sequence ID" value="RGD73132.1"/>
    <property type="molecule type" value="Genomic_DNA"/>
</dbReference>
<comment type="similarity">
    <text evidence="1">Belongs to the CpsD/CapB family.</text>
</comment>
<dbReference type="PANTHER" id="PTHR32309">
    <property type="entry name" value="TYROSINE-PROTEIN KINASE"/>
    <property type="match status" value="1"/>
</dbReference>
<dbReference type="GO" id="GO:0004715">
    <property type="term" value="F:non-membrane spanning protein tyrosine kinase activity"/>
    <property type="evidence" value="ECO:0007669"/>
    <property type="project" value="UniProtKB-EC"/>
</dbReference>
<keyword evidence="4" id="KW-0547">Nucleotide-binding</keyword>
<dbReference type="AlphaFoldDB" id="A0A3E3DV44"/>
<evidence type="ECO:0000256" key="1">
    <source>
        <dbReference type="ARBA" id="ARBA00007316"/>
    </source>
</evidence>
<evidence type="ECO:0000313" key="11">
    <source>
        <dbReference type="Proteomes" id="UP000260721"/>
    </source>
</evidence>
<proteinExistence type="inferred from homology"/>